<evidence type="ECO:0000256" key="12">
    <source>
        <dbReference type="RuleBase" id="RU000405"/>
    </source>
</evidence>
<evidence type="ECO:0000259" key="14">
    <source>
        <dbReference type="PROSITE" id="PS50011"/>
    </source>
</evidence>
<dbReference type="CDD" id="cd07302">
    <property type="entry name" value="CHD"/>
    <property type="match status" value="1"/>
</dbReference>
<keyword evidence="7" id="KW-0472">Membrane</keyword>
<dbReference type="GO" id="GO:0005886">
    <property type="term" value="C:plasma membrane"/>
    <property type="evidence" value="ECO:0007669"/>
    <property type="project" value="TreeGrafter"/>
</dbReference>
<dbReference type="InterPro" id="IPR001054">
    <property type="entry name" value="A/G_cyclase"/>
</dbReference>
<dbReference type="GO" id="GO:0004016">
    <property type="term" value="F:adenylate cyclase activity"/>
    <property type="evidence" value="ECO:0007669"/>
    <property type="project" value="TreeGrafter"/>
</dbReference>
<name>V4A9Y2_LOTGI</name>
<dbReference type="Pfam" id="PF07714">
    <property type="entry name" value="PK_Tyr_Ser-Thr"/>
    <property type="match status" value="1"/>
</dbReference>
<dbReference type="GeneID" id="20231726"/>
<dbReference type="GO" id="GO:0035556">
    <property type="term" value="P:intracellular signal transduction"/>
    <property type="evidence" value="ECO:0007669"/>
    <property type="project" value="InterPro"/>
</dbReference>
<dbReference type="InterPro" id="IPR018297">
    <property type="entry name" value="A/G_cyclase_CS"/>
</dbReference>
<dbReference type="OrthoDB" id="1890790at2759"/>
<dbReference type="AlphaFoldDB" id="V4A9Y2"/>
<sequence length="531" mass="59104">QIFATVAMLDGQLVAIKPVQKRSLTVTAEVVLELNWIRSLKFKAINPLIGACVDPGKICLIWAYCGKGSLADVVQNEDIKLDWIFKISFITDIVKGMIYLHDSPVQCHGGLKSSNVLIDNHWSCKISDIQTPIFRSGEKTSILGTHQISCRKLWTAPEVLRNPIAYHRGSKKADVFAFGIILQELILRTGPYGHDDIEAEGKQAYIIERVRECGAPPYRPVVGKGLVADSITELMRSCWEENPVDRPSFNQVEDVIRKVNKGKTTNIIDQMVHMLSKYADHLEELVAERTKQLEDEQKKTDELLCRMLPASIANDLKKGKTVLPAYFDSATVFFSDIVGFTKLAADSTSFQIVDFLNQLYTTFDNVIDKYDVYKVETIGDAYMVASGLPVPNGNKHAGEIATMALDLLTSISAFEIDHQPHKILQLRVGMHSGPVAAGVVGLKMPRYCLFGDTVNTASRMESSGLALRIHVSPECKMVLDQLGGYQLEERGYVEMKGKGSIFTYFLTGKEGFKKQLPSLDLQAPLSEHTFK</sequence>
<evidence type="ECO:0000256" key="8">
    <source>
        <dbReference type="ARBA" id="ARBA00023170"/>
    </source>
</evidence>
<dbReference type="OMA" id="XEMESSG"/>
<accession>V4A9Y2</accession>
<evidence type="ECO:0000256" key="13">
    <source>
        <dbReference type="RuleBase" id="RU003431"/>
    </source>
</evidence>
<dbReference type="Pfam" id="PF00211">
    <property type="entry name" value="Guanylate_cyc"/>
    <property type="match status" value="1"/>
</dbReference>
<keyword evidence="11 13" id="KW-0141">cGMP biosynthesis</keyword>
<evidence type="ECO:0000256" key="4">
    <source>
        <dbReference type="ARBA" id="ARBA00022729"/>
    </source>
</evidence>
<comment type="subcellular location">
    <subcellularLocation>
        <location evidence="1">Membrane</location>
        <topology evidence="1">Single-pass type I membrane protein</topology>
    </subcellularLocation>
</comment>
<evidence type="ECO:0000259" key="15">
    <source>
        <dbReference type="PROSITE" id="PS50125"/>
    </source>
</evidence>
<dbReference type="Gene3D" id="3.30.70.1230">
    <property type="entry name" value="Nucleotide cyclase"/>
    <property type="match status" value="1"/>
</dbReference>
<dbReference type="InterPro" id="IPR011009">
    <property type="entry name" value="Kinase-like_dom_sf"/>
</dbReference>
<dbReference type="HOGENOM" id="CLU_001072_11_2_1"/>
<gene>
    <name evidence="16" type="ORF">LOTGIDRAFT_119302</name>
</gene>
<dbReference type="InterPro" id="IPR000719">
    <property type="entry name" value="Prot_kinase_dom"/>
</dbReference>
<dbReference type="RefSeq" id="XP_009055766.1">
    <property type="nucleotide sequence ID" value="XM_009057518.1"/>
</dbReference>
<dbReference type="GO" id="GO:0005524">
    <property type="term" value="F:ATP binding"/>
    <property type="evidence" value="ECO:0007669"/>
    <property type="project" value="InterPro"/>
</dbReference>
<organism evidence="16 17">
    <name type="scientific">Lottia gigantea</name>
    <name type="common">Giant owl limpet</name>
    <dbReference type="NCBI Taxonomy" id="225164"/>
    <lineage>
        <taxon>Eukaryota</taxon>
        <taxon>Metazoa</taxon>
        <taxon>Spiralia</taxon>
        <taxon>Lophotrochozoa</taxon>
        <taxon>Mollusca</taxon>
        <taxon>Gastropoda</taxon>
        <taxon>Patellogastropoda</taxon>
        <taxon>Lottioidea</taxon>
        <taxon>Lottiidae</taxon>
        <taxon>Lottia</taxon>
    </lineage>
</organism>
<protein>
    <recommendedName>
        <fullName evidence="2 13">Guanylate cyclase</fullName>
        <ecNumber evidence="2 13">4.6.1.2</ecNumber>
    </recommendedName>
</protein>
<evidence type="ECO:0000256" key="9">
    <source>
        <dbReference type="ARBA" id="ARBA00023180"/>
    </source>
</evidence>
<dbReference type="SMART" id="SM00044">
    <property type="entry name" value="CYCc"/>
    <property type="match status" value="1"/>
</dbReference>
<keyword evidence="6" id="KW-1133">Transmembrane helix</keyword>
<dbReference type="PROSITE" id="PS50125">
    <property type="entry name" value="GUANYLATE_CYCLASE_2"/>
    <property type="match status" value="1"/>
</dbReference>
<keyword evidence="9" id="KW-0325">Glycoprotein</keyword>
<keyword evidence="4" id="KW-0732">Signal</keyword>
<proteinExistence type="inferred from homology"/>
<evidence type="ECO:0000256" key="7">
    <source>
        <dbReference type="ARBA" id="ARBA00023136"/>
    </source>
</evidence>
<keyword evidence="3" id="KW-0812">Transmembrane</keyword>
<comment type="similarity">
    <text evidence="12">Belongs to the adenylyl cyclase class-4/guanylyl cyclase family.</text>
</comment>
<dbReference type="FunFam" id="3.30.70.1230:FF:000019">
    <property type="entry name" value="Guanylate cyclase"/>
    <property type="match status" value="1"/>
</dbReference>
<dbReference type="PROSITE" id="PS50011">
    <property type="entry name" value="PROTEIN_KINASE_DOM"/>
    <property type="match status" value="1"/>
</dbReference>
<reference evidence="16 17" key="1">
    <citation type="journal article" date="2013" name="Nature">
        <title>Insights into bilaterian evolution from three spiralian genomes.</title>
        <authorList>
            <person name="Simakov O."/>
            <person name="Marletaz F."/>
            <person name="Cho S.J."/>
            <person name="Edsinger-Gonzales E."/>
            <person name="Havlak P."/>
            <person name="Hellsten U."/>
            <person name="Kuo D.H."/>
            <person name="Larsson T."/>
            <person name="Lv J."/>
            <person name="Arendt D."/>
            <person name="Savage R."/>
            <person name="Osoegawa K."/>
            <person name="de Jong P."/>
            <person name="Grimwood J."/>
            <person name="Chapman J.A."/>
            <person name="Shapiro H."/>
            <person name="Aerts A."/>
            <person name="Otillar R.P."/>
            <person name="Terry A.Y."/>
            <person name="Boore J.L."/>
            <person name="Grigoriev I.V."/>
            <person name="Lindberg D.R."/>
            <person name="Seaver E.C."/>
            <person name="Weisblat D.A."/>
            <person name="Putnam N.H."/>
            <person name="Rokhsar D.S."/>
        </authorList>
    </citation>
    <scope>NUCLEOTIDE SEQUENCE [LARGE SCALE GENOMIC DNA]</scope>
</reference>
<dbReference type="GO" id="GO:0004383">
    <property type="term" value="F:guanylate cyclase activity"/>
    <property type="evidence" value="ECO:0007669"/>
    <property type="project" value="UniProtKB-EC"/>
</dbReference>
<comment type="catalytic activity">
    <reaction evidence="13">
        <text>GTP = 3',5'-cyclic GMP + diphosphate</text>
        <dbReference type="Rhea" id="RHEA:13665"/>
        <dbReference type="ChEBI" id="CHEBI:33019"/>
        <dbReference type="ChEBI" id="CHEBI:37565"/>
        <dbReference type="ChEBI" id="CHEBI:57746"/>
        <dbReference type="EC" id="4.6.1.2"/>
    </reaction>
</comment>
<keyword evidence="10 12" id="KW-0456">Lyase</keyword>
<dbReference type="EC" id="4.6.1.2" evidence="2 13"/>
<dbReference type="GO" id="GO:0004672">
    <property type="term" value="F:protein kinase activity"/>
    <property type="evidence" value="ECO:0007669"/>
    <property type="project" value="InterPro"/>
</dbReference>
<evidence type="ECO:0000256" key="11">
    <source>
        <dbReference type="ARBA" id="ARBA00023293"/>
    </source>
</evidence>
<dbReference type="KEGG" id="lgi:LOTGIDRAFT_119302"/>
<dbReference type="InterPro" id="IPR001245">
    <property type="entry name" value="Ser-Thr/Tyr_kinase_cat_dom"/>
</dbReference>
<dbReference type="SUPFAM" id="SSF55073">
    <property type="entry name" value="Nucleotide cyclase"/>
    <property type="match status" value="1"/>
</dbReference>
<dbReference type="Gene3D" id="1.10.510.10">
    <property type="entry name" value="Transferase(Phosphotransferase) domain 1"/>
    <property type="match status" value="1"/>
</dbReference>
<evidence type="ECO:0000256" key="6">
    <source>
        <dbReference type="ARBA" id="ARBA00022989"/>
    </source>
</evidence>
<dbReference type="GO" id="GO:0007168">
    <property type="term" value="P:receptor guanylyl cyclase signaling pathway"/>
    <property type="evidence" value="ECO:0007669"/>
    <property type="project" value="TreeGrafter"/>
</dbReference>
<evidence type="ECO:0000256" key="3">
    <source>
        <dbReference type="ARBA" id="ARBA00022692"/>
    </source>
</evidence>
<dbReference type="GO" id="GO:0001653">
    <property type="term" value="F:peptide receptor activity"/>
    <property type="evidence" value="ECO:0007669"/>
    <property type="project" value="TreeGrafter"/>
</dbReference>
<feature type="domain" description="Protein kinase" evidence="14">
    <location>
        <begin position="1"/>
        <end position="256"/>
    </location>
</feature>
<keyword evidence="17" id="KW-1185">Reference proteome</keyword>
<dbReference type="SUPFAM" id="SSF56112">
    <property type="entry name" value="Protein kinase-like (PK-like)"/>
    <property type="match status" value="1"/>
</dbReference>
<evidence type="ECO:0000256" key="2">
    <source>
        <dbReference type="ARBA" id="ARBA00012202"/>
    </source>
</evidence>
<dbReference type="InterPro" id="IPR050401">
    <property type="entry name" value="Cyclic_nucleotide_synthase"/>
</dbReference>
<dbReference type="PANTHER" id="PTHR11920">
    <property type="entry name" value="GUANYLYL CYCLASE"/>
    <property type="match status" value="1"/>
</dbReference>
<feature type="non-terminal residue" evidence="16">
    <location>
        <position position="1"/>
    </location>
</feature>
<evidence type="ECO:0000313" key="16">
    <source>
        <dbReference type="EMBL" id="ESO93567.1"/>
    </source>
</evidence>
<keyword evidence="8" id="KW-0675">Receptor</keyword>
<evidence type="ECO:0000313" key="17">
    <source>
        <dbReference type="Proteomes" id="UP000030746"/>
    </source>
</evidence>
<dbReference type="InterPro" id="IPR029787">
    <property type="entry name" value="Nucleotide_cyclase"/>
</dbReference>
<evidence type="ECO:0000256" key="5">
    <source>
        <dbReference type="ARBA" id="ARBA00022741"/>
    </source>
</evidence>
<dbReference type="Proteomes" id="UP000030746">
    <property type="component" value="Unassembled WGS sequence"/>
</dbReference>
<feature type="domain" description="Guanylate cyclase" evidence="15">
    <location>
        <begin position="331"/>
        <end position="461"/>
    </location>
</feature>
<dbReference type="EMBL" id="KB201891">
    <property type="protein sequence ID" value="ESO93567.1"/>
    <property type="molecule type" value="Genomic_DNA"/>
</dbReference>
<dbReference type="PROSITE" id="PS00452">
    <property type="entry name" value="GUANYLATE_CYCLASE_1"/>
    <property type="match status" value="1"/>
</dbReference>
<evidence type="ECO:0000256" key="1">
    <source>
        <dbReference type="ARBA" id="ARBA00004479"/>
    </source>
</evidence>
<evidence type="ECO:0000256" key="10">
    <source>
        <dbReference type="ARBA" id="ARBA00023239"/>
    </source>
</evidence>
<keyword evidence="5" id="KW-0547">Nucleotide-binding</keyword>
<dbReference type="CTD" id="20231726"/>
<dbReference type="PANTHER" id="PTHR11920:SF335">
    <property type="entry name" value="GUANYLATE CYCLASE"/>
    <property type="match status" value="1"/>
</dbReference>